<dbReference type="Pfam" id="PF02678">
    <property type="entry name" value="Pirin"/>
    <property type="match status" value="1"/>
</dbReference>
<dbReference type="InterPro" id="IPR003829">
    <property type="entry name" value="Pirin_N_dom"/>
</dbReference>
<dbReference type="EMBL" id="CZKA01000015">
    <property type="protein sequence ID" value="CUR54936.1"/>
    <property type="molecule type" value="Genomic_DNA"/>
</dbReference>
<name>A0A2P2BYY7_9ZZZZ</name>
<dbReference type="AlphaFoldDB" id="A0A2P2BYY7"/>
<feature type="domain" description="Pirin N-terminal" evidence="3">
    <location>
        <begin position="17"/>
        <end position="120"/>
    </location>
</feature>
<comment type="similarity">
    <text evidence="1">Belongs to the pirin family.</text>
</comment>
<keyword evidence="5" id="KW-0560">Oxidoreductase</keyword>
<dbReference type="EC" id="1.13.11.24" evidence="5"/>
<feature type="compositionally biased region" description="Low complexity" evidence="2">
    <location>
        <begin position="121"/>
        <end position="136"/>
    </location>
</feature>
<dbReference type="PANTHER" id="PTHR43212:SF3">
    <property type="entry name" value="QUERCETIN 2,3-DIOXYGENASE"/>
    <property type="match status" value="1"/>
</dbReference>
<dbReference type="Gene3D" id="2.60.120.10">
    <property type="entry name" value="Jelly Rolls"/>
    <property type="match status" value="2"/>
</dbReference>
<dbReference type="InterPro" id="IPR014710">
    <property type="entry name" value="RmlC-like_jellyroll"/>
</dbReference>
<evidence type="ECO:0000259" key="4">
    <source>
        <dbReference type="Pfam" id="PF17954"/>
    </source>
</evidence>
<dbReference type="PANTHER" id="PTHR43212">
    <property type="entry name" value="QUERCETIN 2,3-DIOXYGENASE"/>
    <property type="match status" value="1"/>
</dbReference>
<dbReference type="InterPro" id="IPR011051">
    <property type="entry name" value="RmlC_Cupin_sf"/>
</dbReference>
<protein>
    <submittedName>
        <fullName evidence="5">Putative Quercetin 2,3-dioxygenase</fullName>
        <ecNumber evidence="5">1.13.11.24</ecNumber>
    </submittedName>
</protein>
<dbReference type="InterPro" id="IPR012093">
    <property type="entry name" value="Pirin"/>
</dbReference>
<dbReference type="Pfam" id="PF17954">
    <property type="entry name" value="Pirin_C_2"/>
    <property type="match status" value="1"/>
</dbReference>
<accession>A0A2P2BYY7</accession>
<gene>
    <name evidence="5" type="ORF">NOCA2220127</name>
</gene>
<dbReference type="SUPFAM" id="SSF51182">
    <property type="entry name" value="RmlC-like cupins"/>
    <property type="match status" value="1"/>
</dbReference>
<dbReference type="InterPro" id="IPR041602">
    <property type="entry name" value="Quercetinase_C"/>
</dbReference>
<keyword evidence="5" id="KW-0223">Dioxygenase</keyword>
<evidence type="ECO:0000256" key="2">
    <source>
        <dbReference type="SAM" id="MobiDB-lite"/>
    </source>
</evidence>
<feature type="region of interest" description="Disordered" evidence="2">
    <location>
        <begin position="120"/>
        <end position="145"/>
    </location>
</feature>
<evidence type="ECO:0000313" key="5">
    <source>
        <dbReference type="EMBL" id="CUR54936.1"/>
    </source>
</evidence>
<dbReference type="GO" id="GO:0008127">
    <property type="term" value="F:quercetin 2,3-dioxygenase activity"/>
    <property type="evidence" value="ECO:0007669"/>
    <property type="project" value="UniProtKB-EC"/>
</dbReference>
<evidence type="ECO:0000256" key="1">
    <source>
        <dbReference type="ARBA" id="ARBA00008416"/>
    </source>
</evidence>
<proteinExistence type="inferred from homology"/>
<reference evidence="5" key="1">
    <citation type="submission" date="2015-08" db="EMBL/GenBank/DDBJ databases">
        <authorList>
            <person name="Babu N.S."/>
            <person name="Beckwith C.J."/>
            <person name="Beseler K.G."/>
            <person name="Brison A."/>
            <person name="Carone J.V."/>
            <person name="Caskin T.P."/>
            <person name="Diamond M."/>
            <person name="Durham M.E."/>
            <person name="Foxe J.M."/>
            <person name="Go M."/>
            <person name="Henderson B.A."/>
            <person name="Jones I.B."/>
            <person name="McGettigan J.A."/>
            <person name="Micheletti S.J."/>
            <person name="Nasrallah M.E."/>
            <person name="Ortiz D."/>
            <person name="Piller C.R."/>
            <person name="Privatt S.R."/>
            <person name="Schneider S.L."/>
            <person name="Sharp S."/>
            <person name="Smith T.C."/>
            <person name="Stanton J.D."/>
            <person name="Ullery H.E."/>
            <person name="Wilson R.J."/>
            <person name="Serrano M.G."/>
            <person name="Buck G."/>
            <person name="Lee V."/>
            <person name="Wang Y."/>
            <person name="Carvalho R."/>
            <person name="Voegtly L."/>
            <person name="Shi R."/>
            <person name="Duckworth R."/>
            <person name="Johnson A."/>
            <person name="Loviza R."/>
            <person name="Walstead R."/>
            <person name="Shah Z."/>
            <person name="Kiflezghi M."/>
            <person name="Wade K."/>
            <person name="Ball S.L."/>
            <person name="Bradley K.W."/>
            <person name="Asai D.J."/>
            <person name="Bowman C.A."/>
            <person name="Russell D.A."/>
            <person name="Pope W.H."/>
            <person name="Jacobs-Sera D."/>
            <person name="Hendrix R.W."/>
            <person name="Hatfull G.F."/>
        </authorList>
    </citation>
    <scope>NUCLEOTIDE SEQUENCE</scope>
</reference>
<evidence type="ECO:0000259" key="3">
    <source>
        <dbReference type="Pfam" id="PF02678"/>
    </source>
</evidence>
<organism evidence="5">
    <name type="scientific">metagenome</name>
    <dbReference type="NCBI Taxonomy" id="256318"/>
    <lineage>
        <taxon>unclassified sequences</taxon>
        <taxon>metagenomes</taxon>
    </lineage>
</organism>
<feature type="domain" description="Quercetin 2,3-dioxygenase C-terminal cupin" evidence="4">
    <location>
        <begin position="155"/>
        <end position="215"/>
    </location>
</feature>
<dbReference type="PIRSF" id="PIRSF006232">
    <property type="entry name" value="Pirin"/>
    <property type="match status" value="1"/>
</dbReference>
<sequence>MPLDLRRAADRFQTVGDGRVTRHSFSFGEHYDPANTTFGSLVAHNDDRVEPGHGYRDHPHRDLEIVTWVLTGALTHRDASGASGIITPGRVQRMSAGTGVVHSETVAPDAGPTRFVQTWVRPSSPGGAPSYSSAPASPRPDELTPLASGVSPHALVRIGAAASLYVVDLHHQVNLPDARLLHVFVASGSARLGDLDLGEGDAVRISDAGAMSLTAPGLPPTQLLIWSFQESSRRV</sequence>